<evidence type="ECO:0000256" key="5">
    <source>
        <dbReference type="ARBA" id="ARBA00023002"/>
    </source>
</evidence>
<organism evidence="8 9">
    <name type="scientific">Phyllosticta citricarpa</name>
    <dbReference type="NCBI Taxonomy" id="55181"/>
    <lineage>
        <taxon>Eukaryota</taxon>
        <taxon>Fungi</taxon>
        <taxon>Dikarya</taxon>
        <taxon>Ascomycota</taxon>
        <taxon>Pezizomycotina</taxon>
        <taxon>Dothideomycetes</taxon>
        <taxon>Dothideomycetes incertae sedis</taxon>
        <taxon>Botryosphaeriales</taxon>
        <taxon>Phyllostictaceae</taxon>
        <taxon>Phyllosticta</taxon>
    </lineage>
</organism>
<keyword evidence="3" id="KW-0479">Metal-binding</keyword>
<reference evidence="8 9" key="1">
    <citation type="submission" date="2024-04" db="EMBL/GenBank/DDBJ databases">
        <title>Phyllosticta paracitricarpa is synonymous to the EU quarantine fungus P. citricarpa based on phylogenomic analyses.</title>
        <authorList>
            <consortium name="Lawrence Berkeley National Laboratory"/>
            <person name="Van Ingen-Buijs V.A."/>
            <person name="Van Westerhoven A.C."/>
            <person name="Haridas S."/>
            <person name="Skiadas P."/>
            <person name="Martin F."/>
            <person name="Groenewald J.Z."/>
            <person name="Crous P.W."/>
            <person name="Seidl M.F."/>
        </authorList>
    </citation>
    <scope>NUCLEOTIDE SEQUENCE [LARGE SCALE GENOMIC DNA]</scope>
    <source>
        <strain evidence="8 9">CBS 122670</strain>
    </source>
</reference>
<dbReference type="InterPro" id="IPR042098">
    <property type="entry name" value="TauD-like_sf"/>
</dbReference>
<protein>
    <recommendedName>
        <fullName evidence="7">TauD/TfdA-like domain-containing protein</fullName>
    </recommendedName>
</protein>
<dbReference type="Proteomes" id="UP001365128">
    <property type="component" value="Unassembled WGS sequence"/>
</dbReference>
<evidence type="ECO:0000313" key="8">
    <source>
        <dbReference type="EMBL" id="KAK7554585.1"/>
    </source>
</evidence>
<keyword evidence="6" id="KW-0408">Iron</keyword>
<dbReference type="Gene3D" id="3.60.130.10">
    <property type="entry name" value="Clavaminate synthase-like"/>
    <property type="match status" value="1"/>
</dbReference>
<dbReference type="Gene3D" id="3.30.2020.30">
    <property type="match status" value="1"/>
</dbReference>
<name>A0ABR1MQC4_9PEZI</name>
<keyword evidence="4" id="KW-0223">Dioxygenase</keyword>
<evidence type="ECO:0000256" key="3">
    <source>
        <dbReference type="ARBA" id="ARBA00022723"/>
    </source>
</evidence>
<evidence type="ECO:0000256" key="4">
    <source>
        <dbReference type="ARBA" id="ARBA00022964"/>
    </source>
</evidence>
<sequence>MCGGLLTVDSTAFRFRERAAIRDSCACPQCVDPSSSQKSYHTTDIPENIKPKAQLSKEDSRVIEIKWENDIPDWSNDHVTQFYRNNVEAKDTIYHPIAPVERRIWNAKSVQQVSKKEAFTDFNEYVHDDKTLHKALEQIGRWGIVFLENVPDSEKAIEKITGRIGLLKETFYGRTWDVKSMPQAKNIAYTHQYLGLHQDLMYVSNPPHLQVLHSLRARAPGGESMFADGFWATFELLKRNRAAFDALCTHKVPFHYRNDSQSYVKWRPTIELGARTNPTTPVVHPEQEANVAATPEFSADMPTDLGLHAVNYSPPFQAPWLAMQTGNHVFPSAQHQPLSRSQFDELFAALSQFRRILEDPANMLELRLEEGQAVVFDNRRVLHARREFDAAKGERWLKGAYVDDDVFYSRWRVLAARMSGAERKQEEMRKMLYGGQGA</sequence>
<dbReference type="CDD" id="cd00250">
    <property type="entry name" value="CAS_like"/>
    <property type="match status" value="1"/>
</dbReference>
<accession>A0ABR1MQC4</accession>
<keyword evidence="9" id="KW-1185">Reference proteome</keyword>
<evidence type="ECO:0000256" key="2">
    <source>
        <dbReference type="ARBA" id="ARBA00008654"/>
    </source>
</evidence>
<dbReference type="PANTHER" id="PTHR10696:SF25">
    <property type="entry name" value="OXIDOREDUCTASE AIM17-RELATED"/>
    <property type="match status" value="1"/>
</dbReference>
<evidence type="ECO:0000313" key="9">
    <source>
        <dbReference type="Proteomes" id="UP001365128"/>
    </source>
</evidence>
<comment type="similarity">
    <text evidence="2">Belongs to the gamma-BBH/TMLD family.</text>
</comment>
<dbReference type="InterPro" id="IPR038492">
    <property type="entry name" value="GBBH-like_N_sf"/>
</dbReference>
<dbReference type="InterPro" id="IPR050411">
    <property type="entry name" value="AlphaKG_dependent_hydroxylases"/>
</dbReference>
<comment type="cofactor">
    <cofactor evidence="1">
        <name>Fe(2+)</name>
        <dbReference type="ChEBI" id="CHEBI:29033"/>
    </cofactor>
</comment>
<dbReference type="SUPFAM" id="SSF51197">
    <property type="entry name" value="Clavaminate synthase-like"/>
    <property type="match status" value="1"/>
</dbReference>
<dbReference type="InterPro" id="IPR003819">
    <property type="entry name" value="TauD/TfdA-like"/>
</dbReference>
<proteinExistence type="inferred from homology"/>
<evidence type="ECO:0000256" key="6">
    <source>
        <dbReference type="ARBA" id="ARBA00023004"/>
    </source>
</evidence>
<dbReference type="Pfam" id="PF02668">
    <property type="entry name" value="TauD"/>
    <property type="match status" value="1"/>
</dbReference>
<keyword evidence="5" id="KW-0560">Oxidoreductase</keyword>
<dbReference type="EMBL" id="JBBPDW010000003">
    <property type="protein sequence ID" value="KAK7554585.1"/>
    <property type="molecule type" value="Genomic_DNA"/>
</dbReference>
<comment type="caution">
    <text evidence="8">The sequence shown here is derived from an EMBL/GenBank/DDBJ whole genome shotgun (WGS) entry which is preliminary data.</text>
</comment>
<evidence type="ECO:0000259" key="7">
    <source>
        <dbReference type="Pfam" id="PF02668"/>
    </source>
</evidence>
<evidence type="ECO:0000256" key="1">
    <source>
        <dbReference type="ARBA" id="ARBA00001954"/>
    </source>
</evidence>
<dbReference type="PANTHER" id="PTHR10696">
    <property type="entry name" value="GAMMA-BUTYROBETAINE HYDROXYLASE-RELATED"/>
    <property type="match status" value="1"/>
</dbReference>
<feature type="domain" description="TauD/TfdA-like" evidence="7">
    <location>
        <begin position="121"/>
        <end position="401"/>
    </location>
</feature>
<gene>
    <name evidence="8" type="ORF">IWX46DRAFT_631908</name>
</gene>